<protein>
    <submittedName>
        <fullName evidence="1">Uncharacterized protein</fullName>
    </submittedName>
</protein>
<evidence type="ECO:0000313" key="1">
    <source>
        <dbReference type="EMBL" id="MFD2096842.1"/>
    </source>
</evidence>
<name>A0ABW4XPD4_9GAMM</name>
<dbReference type="Proteomes" id="UP001597380">
    <property type="component" value="Unassembled WGS sequence"/>
</dbReference>
<evidence type="ECO:0000313" key="2">
    <source>
        <dbReference type="Proteomes" id="UP001597380"/>
    </source>
</evidence>
<accession>A0ABW4XPD4</accession>
<keyword evidence="2" id="KW-1185">Reference proteome</keyword>
<reference evidence="2" key="1">
    <citation type="journal article" date="2019" name="Int. J. Syst. Evol. Microbiol.">
        <title>The Global Catalogue of Microorganisms (GCM) 10K type strain sequencing project: providing services to taxonomists for standard genome sequencing and annotation.</title>
        <authorList>
            <consortium name="The Broad Institute Genomics Platform"/>
            <consortium name="The Broad Institute Genome Sequencing Center for Infectious Disease"/>
            <person name="Wu L."/>
            <person name="Ma J."/>
        </authorList>
    </citation>
    <scope>NUCLEOTIDE SEQUENCE [LARGE SCALE GENOMIC DNA]</scope>
    <source>
        <strain evidence="2">CGMCC 1.10992</strain>
    </source>
</reference>
<sequence length="120" mass="12885">MSELSVKQMDEIISSLAESNSNDSKPELYSLIKTSEIFSVVEESGNKISLQTADIDGNKMVVFHTSRSGAAAGKRVAGMRGEKALEMIINSGNADGFLLQSSKDDSWVAISNSKIKEILG</sequence>
<dbReference type="RefSeq" id="WP_345339545.1">
    <property type="nucleotide sequence ID" value="NZ_BAABLI010000009.1"/>
</dbReference>
<dbReference type="EMBL" id="JBHUHT010000013">
    <property type="protein sequence ID" value="MFD2096842.1"/>
    <property type="molecule type" value="Genomic_DNA"/>
</dbReference>
<gene>
    <name evidence="1" type="ORF">ACFSJ3_12665</name>
</gene>
<proteinExistence type="predicted"/>
<comment type="caution">
    <text evidence="1">The sequence shown here is derived from an EMBL/GenBank/DDBJ whole genome shotgun (WGS) entry which is preliminary data.</text>
</comment>
<organism evidence="1 2">
    <name type="scientific">Corallincola platygyrae</name>
    <dbReference type="NCBI Taxonomy" id="1193278"/>
    <lineage>
        <taxon>Bacteria</taxon>
        <taxon>Pseudomonadati</taxon>
        <taxon>Pseudomonadota</taxon>
        <taxon>Gammaproteobacteria</taxon>
        <taxon>Alteromonadales</taxon>
        <taxon>Psychromonadaceae</taxon>
        <taxon>Corallincola</taxon>
    </lineage>
</organism>